<feature type="transmembrane region" description="Helical" evidence="12">
    <location>
        <begin position="325"/>
        <end position="344"/>
    </location>
</feature>
<keyword evidence="10 12" id="KW-0472">Membrane</keyword>
<keyword evidence="15" id="KW-1185">Reference proteome</keyword>
<keyword evidence="5 12" id="KW-0328">Glycosyltransferase</keyword>
<comment type="function">
    <text evidence="11">Mannosyltransferase involved in glycosylphosphatidylinositol-anchor biosynthesis. Transfers the third mannose to Man2-GlcN-acyl-PI during GPI precursor assembly.</text>
</comment>
<accession>A0ABR4A3C4</accession>
<reference evidence="14 15" key="1">
    <citation type="submission" date="2024-09" db="EMBL/GenBank/DDBJ databases">
        <title>Rethinking Asexuality: The Enigmatic Case of Functional Sexual Genes in Lepraria (Stereocaulaceae).</title>
        <authorList>
            <person name="Doellman M."/>
            <person name="Sun Y."/>
            <person name="Barcenas-Pena A."/>
            <person name="Lumbsch H.T."/>
            <person name="Grewe F."/>
        </authorList>
    </citation>
    <scope>NUCLEOTIDE SEQUENCE [LARGE SCALE GENOMIC DNA]</scope>
    <source>
        <strain evidence="14 15">Mercado 3170</strain>
    </source>
</reference>
<feature type="transmembrane region" description="Helical" evidence="12">
    <location>
        <begin position="350"/>
        <end position="368"/>
    </location>
</feature>
<keyword evidence="7 12" id="KW-0812">Transmembrane</keyword>
<evidence type="ECO:0000256" key="5">
    <source>
        <dbReference type="ARBA" id="ARBA00022676"/>
    </source>
</evidence>
<keyword evidence="8 12" id="KW-0256">Endoplasmic reticulum</keyword>
<evidence type="ECO:0000256" key="2">
    <source>
        <dbReference type="ARBA" id="ARBA00004687"/>
    </source>
</evidence>
<comment type="similarity">
    <text evidence="3">Belongs to the glycosyltransferase 22 family. PIGB subfamily.</text>
</comment>
<comment type="pathway">
    <text evidence="2">Glycolipid biosynthesis; glycosylphosphatidylinositol-anchor biosynthesis.</text>
</comment>
<comment type="subcellular location">
    <subcellularLocation>
        <location evidence="1 12">Endoplasmic reticulum membrane</location>
        <topology evidence="1 12">Multi-pass membrane protein</topology>
    </subcellularLocation>
</comment>
<gene>
    <name evidence="14" type="ORF">N7G274_007071</name>
</gene>
<sequence>MSSPPTTPMSQASTRFGLDSSITLDDAKSLQRRAVERVKQVSTSQNILLFLVAFRILNALSVKTFFQPDEYFQSLEPAWQIAFGPESGAWITWEWKNHLRSAIHPTIFAIVYWIAAGVSWVLRLPPSYRADLLVAAPKLTQGAFAAVGDYYTWKLGERVYGTGSNEAWAALALTVCNPWQWFCSTRTLSNSLETTLTIVALNFWPWQWSLDPKDDDGVDENGLRRSEDQNAADHKSEGSKSDDKDEIDEMTKLRRCLLLAALACILRPTNVLIWISFASFAVLRITTHGRMLSLPWDGMQIWVHISSLLLLPATKKERLTLLREVALCGSLVLLFSTLIDRLYYQQWTFPPFRFLYFNIAQSLAVFYGRNDWHYYISQGYPLLLTTLLPFGAIGIYQSLFPPDIPPQYLNCSPFTRAVKYQLATTTVLVPLILSFISHKEVRFIYPLLPLLNVLAAAPFTTFFLPAVSPAIPRSSRFTPKRFLLGMLLLVNTSIAILTTTSHQTAPLTVMTYLRSQHSKHYLNQPPSGFLPPAPSTMTVGFLMPCHSTPWRSHLVYPSIKAWALSCEPPVNFNVTARASYLDEADQFYANPMKFLAKTLGDPPLSKKRLASWFGWFTDRRRVKAGFGREDMIEADAWDGREGRKTWPEYLVFFEQLEPSMREILRGSAYRDCWRGWNSWVHDDWRRKGDVIVWCLRKQGVKGKRRGFLW</sequence>
<organism evidence="14 15">
    <name type="scientific">Stereocaulon virgatum</name>
    <dbReference type="NCBI Taxonomy" id="373712"/>
    <lineage>
        <taxon>Eukaryota</taxon>
        <taxon>Fungi</taxon>
        <taxon>Dikarya</taxon>
        <taxon>Ascomycota</taxon>
        <taxon>Pezizomycotina</taxon>
        <taxon>Lecanoromycetes</taxon>
        <taxon>OSLEUM clade</taxon>
        <taxon>Lecanoromycetidae</taxon>
        <taxon>Lecanorales</taxon>
        <taxon>Lecanorineae</taxon>
        <taxon>Stereocaulaceae</taxon>
        <taxon>Stereocaulon</taxon>
    </lineage>
</organism>
<feature type="transmembrane region" description="Helical" evidence="12">
    <location>
        <begin position="294"/>
        <end position="313"/>
    </location>
</feature>
<protein>
    <recommendedName>
        <fullName evidence="12">Mannosyltransferase</fullName>
        <ecNumber evidence="12">2.4.1.-</ecNumber>
    </recommendedName>
</protein>
<feature type="transmembrane region" description="Helical" evidence="12">
    <location>
        <begin position="420"/>
        <end position="436"/>
    </location>
</feature>
<dbReference type="Proteomes" id="UP001590950">
    <property type="component" value="Unassembled WGS sequence"/>
</dbReference>
<feature type="transmembrane region" description="Helical" evidence="12">
    <location>
        <begin position="380"/>
        <end position="400"/>
    </location>
</feature>
<dbReference type="EMBL" id="JBEFKJ010000022">
    <property type="protein sequence ID" value="KAL2040168.1"/>
    <property type="molecule type" value="Genomic_DNA"/>
</dbReference>
<evidence type="ECO:0000256" key="12">
    <source>
        <dbReference type="RuleBase" id="RU363075"/>
    </source>
</evidence>
<comment type="caution">
    <text evidence="14">The sequence shown here is derived from an EMBL/GenBank/DDBJ whole genome shotgun (WGS) entry which is preliminary data.</text>
</comment>
<proteinExistence type="inferred from homology"/>
<evidence type="ECO:0000256" key="6">
    <source>
        <dbReference type="ARBA" id="ARBA00022679"/>
    </source>
</evidence>
<feature type="transmembrane region" description="Helical" evidence="12">
    <location>
        <begin position="102"/>
        <end position="122"/>
    </location>
</feature>
<feature type="region of interest" description="Disordered" evidence="13">
    <location>
        <begin position="217"/>
        <end position="246"/>
    </location>
</feature>
<dbReference type="Pfam" id="PF03901">
    <property type="entry name" value="Glyco_transf_22"/>
    <property type="match status" value="1"/>
</dbReference>
<feature type="transmembrane region" description="Helical" evidence="12">
    <location>
        <begin position="257"/>
        <end position="282"/>
    </location>
</feature>
<feature type="compositionally biased region" description="Basic and acidic residues" evidence="13">
    <location>
        <begin position="221"/>
        <end position="243"/>
    </location>
</feature>
<dbReference type="InterPro" id="IPR005599">
    <property type="entry name" value="GPI_mannosylTrfase"/>
</dbReference>
<evidence type="ECO:0000313" key="15">
    <source>
        <dbReference type="Proteomes" id="UP001590950"/>
    </source>
</evidence>
<evidence type="ECO:0000256" key="13">
    <source>
        <dbReference type="SAM" id="MobiDB-lite"/>
    </source>
</evidence>
<evidence type="ECO:0000256" key="11">
    <source>
        <dbReference type="ARBA" id="ARBA00024708"/>
    </source>
</evidence>
<dbReference type="EC" id="2.4.1.-" evidence="12"/>
<keyword evidence="4" id="KW-0337">GPI-anchor biosynthesis</keyword>
<keyword evidence="9 12" id="KW-1133">Transmembrane helix</keyword>
<evidence type="ECO:0000256" key="10">
    <source>
        <dbReference type="ARBA" id="ARBA00023136"/>
    </source>
</evidence>
<evidence type="ECO:0000256" key="1">
    <source>
        <dbReference type="ARBA" id="ARBA00004477"/>
    </source>
</evidence>
<evidence type="ECO:0000256" key="7">
    <source>
        <dbReference type="ARBA" id="ARBA00022692"/>
    </source>
</evidence>
<evidence type="ECO:0000256" key="3">
    <source>
        <dbReference type="ARBA" id="ARBA00006065"/>
    </source>
</evidence>
<feature type="transmembrane region" description="Helical" evidence="12">
    <location>
        <begin position="443"/>
        <end position="462"/>
    </location>
</feature>
<dbReference type="PANTHER" id="PTHR22760:SF4">
    <property type="entry name" value="GPI MANNOSYLTRANSFERASE 3"/>
    <property type="match status" value="1"/>
</dbReference>
<evidence type="ECO:0000256" key="4">
    <source>
        <dbReference type="ARBA" id="ARBA00022502"/>
    </source>
</evidence>
<evidence type="ECO:0000256" key="8">
    <source>
        <dbReference type="ARBA" id="ARBA00022824"/>
    </source>
</evidence>
<name>A0ABR4A3C4_9LECA</name>
<keyword evidence="6" id="KW-0808">Transferase</keyword>
<evidence type="ECO:0000313" key="14">
    <source>
        <dbReference type="EMBL" id="KAL2040168.1"/>
    </source>
</evidence>
<evidence type="ECO:0000256" key="9">
    <source>
        <dbReference type="ARBA" id="ARBA00022989"/>
    </source>
</evidence>
<dbReference type="PANTHER" id="PTHR22760">
    <property type="entry name" value="GLYCOSYLTRANSFERASE"/>
    <property type="match status" value="1"/>
</dbReference>